<dbReference type="Proteomes" id="UP000176650">
    <property type="component" value="Unassembled WGS sequence"/>
</dbReference>
<organism evidence="1 2">
    <name type="scientific">Candidatus Azambacteria bacterium RIFCSPLOWO2_01_FULL_46_25</name>
    <dbReference type="NCBI Taxonomy" id="1797298"/>
    <lineage>
        <taxon>Bacteria</taxon>
        <taxon>Candidatus Azamiibacteriota</taxon>
    </lineage>
</organism>
<dbReference type="AlphaFoldDB" id="A0A1F5BVY6"/>
<sequence length="71" mass="8027">MKLNLQNVVWKEGRHYVAQCLNVDVASFGNTKKNALENLAEALELYFEDKKSARPVKVSAPTIVTHRFSHA</sequence>
<dbReference type="Gene3D" id="3.30.160.250">
    <property type="match status" value="1"/>
</dbReference>
<proteinExistence type="predicted"/>
<protein>
    <recommendedName>
        <fullName evidence="3">HicB family protein</fullName>
    </recommendedName>
</protein>
<reference evidence="1 2" key="1">
    <citation type="journal article" date="2016" name="Nat. Commun.">
        <title>Thousands of microbial genomes shed light on interconnected biogeochemical processes in an aquifer system.</title>
        <authorList>
            <person name="Anantharaman K."/>
            <person name="Brown C.T."/>
            <person name="Hug L.A."/>
            <person name="Sharon I."/>
            <person name="Castelle C.J."/>
            <person name="Probst A.J."/>
            <person name="Thomas B.C."/>
            <person name="Singh A."/>
            <person name="Wilkins M.J."/>
            <person name="Karaoz U."/>
            <person name="Brodie E.L."/>
            <person name="Williams K.H."/>
            <person name="Hubbard S.S."/>
            <person name="Banfield J.F."/>
        </authorList>
    </citation>
    <scope>NUCLEOTIDE SEQUENCE [LARGE SCALE GENOMIC DNA]</scope>
</reference>
<evidence type="ECO:0000313" key="1">
    <source>
        <dbReference type="EMBL" id="OGD34759.1"/>
    </source>
</evidence>
<evidence type="ECO:0008006" key="3">
    <source>
        <dbReference type="Google" id="ProtNLM"/>
    </source>
</evidence>
<gene>
    <name evidence="1" type="ORF">A2988_04675</name>
</gene>
<dbReference type="EMBL" id="MEYS01000001">
    <property type="protein sequence ID" value="OGD34759.1"/>
    <property type="molecule type" value="Genomic_DNA"/>
</dbReference>
<accession>A0A1F5BVY6</accession>
<name>A0A1F5BVY6_9BACT</name>
<evidence type="ECO:0000313" key="2">
    <source>
        <dbReference type="Proteomes" id="UP000176650"/>
    </source>
</evidence>
<dbReference type="Pfam" id="PF24113">
    <property type="entry name" value="DUF7387"/>
    <property type="match status" value="1"/>
</dbReference>
<dbReference type="InterPro" id="IPR055811">
    <property type="entry name" value="DUF7387"/>
</dbReference>
<comment type="caution">
    <text evidence="1">The sequence shown here is derived from an EMBL/GenBank/DDBJ whole genome shotgun (WGS) entry which is preliminary data.</text>
</comment>
<dbReference type="SUPFAM" id="SSF143100">
    <property type="entry name" value="TTHA1013/TTHA0281-like"/>
    <property type="match status" value="1"/>
</dbReference>
<dbReference type="InterPro" id="IPR035069">
    <property type="entry name" value="TTHA1013/TTHA0281-like"/>
</dbReference>
<dbReference type="STRING" id="1797298.A2988_04675"/>